<organism evidence="1 2">
    <name type="scientific">Actinophytocola algeriensis</name>
    <dbReference type="NCBI Taxonomy" id="1768010"/>
    <lineage>
        <taxon>Bacteria</taxon>
        <taxon>Bacillati</taxon>
        <taxon>Actinomycetota</taxon>
        <taxon>Actinomycetes</taxon>
        <taxon>Pseudonocardiales</taxon>
        <taxon>Pseudonocardiaceae</taxon>
    </lineage>
</organism>
<dbReference type="GO" id="GO:0016740">
    <property type="term" value="F:transferase activity"/>
    <property type="evidence" value="ECO:0007669"/>
    <property type="project" value="UniProtKB-KW"/>
</dbReference>
<reference evidence="1 2" key="1">
    <citation type="submission" date="2020-08" db="EMBL/GenBank/DDBJ databases">
        <title>Genomic Encyclopedia of Type Strains, Phase III (KMG-III): the genomes of soil and plant-associated and newly described type strains.</title>
        <authorList>
            <person name="Whitman W."/>
        </authorList>
    </citation>
    <scope>NUCLEOTIDE SEQUENCE [LARGE SCALE GENOMIC DNA]</scope>
    <source>
        <strain evidence="1 2">CECT 8960</strain>
    </source>
</reference>
<dbReference type="SUPFAM" id="SSF81301">
    <property type="entry name" value="Nucleotidyltransferase"/>
    <property type="match status" value="1"/>
</dbReference>
<dbReference type="InterPro" id="IPR043519">
    <property type="entry name" value="NT_sf"/>
</dbReference>
<evidence type="ECO:0000313" key="2">
    <source>
        <dbReference type="Proteomes" id="UP000520767"/>
    </source>
</evidence>
<name>A0A7W7VEC6_9PSEU</name>
<keyword evidence="1" id="KW-0808">Transferase</keyword>
<protein>
    <submittedName>
        <fullName evidence="1">Putative nucleotidyltransferase</fullName>
    </submittedName>
</protein>
<dbReference type="Proteomes" id="UP000520767">
    <property type="component" value="Unassembled WGS sequence"/>
</dbReference>
<evidence type="ECO:0000313" key="1">
    <source>
        <dbReference type="EMBL" id="MBB4907092.1"/>
    </source>
</evidence>
<gene>
    <name evidence="1" type="ORF">FHR82_003312</name>
</gene>
<comment type="caution">
    <text evidence="1">The sequence shown here is derived from an EMBL/GenBank/DDBJ whole genome shotgun (WGS) entry which is preliminary data.</text>
</comment>
<keyword evidence="2" id="KW-1185">Reference proteome</keyword>
<accession>A0A7W7VEC6</accession>
<dbReference type="RefSeq" id="WP_184811211.1">
    <property type="nucleotide sequence ID" value="NZ_JACHJQ010000003.1"/>
</dbReference>
<proteinExistence type="predicted"/>
<dbReference type="AlphaFoldDB" id="A0A7W7VEC6"/>
<dbReference type="EMBL" id="JACHJQ010000003">
    <property type="protein sequence ID" value="MBB4907092.1"/>
    <property type="molecule type" value="Genomic_DNA"/>
</dbReference>
<sequence length="153" mass="17544">MPPSRILFDPSSHPLFSRLAELDLDRENFAIFGSAPLYARGMISQISDLDIIARGAAWNKARQLGTSAFGPLRSIPIIQFWGGKIEIFSEWLPRIWDTDFLIDQSEWLSGFRFVRLECVLTYKWVLNRPKDLVHMEQVRGCLAHQSASPRLGR</sequence>